<dbReference type="NCBIfam" id="TIGR03425">
    <property type="entry name" value="urea_degr_2"/>
    <property type="match status" value="1"/>
</dbReference>
<dbReference type="InterPro" id="IPR017792">
    <property type="entry name" value="UAAP1"/>
</dbReference>
<dbReference type="AlphaFoldDB" id="A0AB73T1T3"/>
<dbReference type="PANTHER" id="PTHR31527">
    <property type="entry name" value="RE64534P"/>
    <property type="match status" value="1"/>
</dbReference>
<comment type="caution">
    <text evidence="2">The sequence shown here is derived from an EMBL/GenBank/DDBJ whole genome shotgun (WGS) entry which is preliminary data.</text>
</comment>
<accession>A0AB73T1T3</accession>
<feature type="domain" description="DUF1989" evidence="1">
    <location>
        <begin position="40"/>
        <end position="211"/>
    </location>
</feature>
<organism evidence="2 3">
    <name type="scientific">Murimonas intestini</name>
    <dbReference type="NCBI Taxonomy" id="1337051"/>
    <lineage>
        <taxon>Bacteria</taxon>
        <taxon>Bacillati</taxon>
        <taxon>Bacillota</taxon>
        <taxon>Clostridia</taxon>
        <taxon>Lachnospirales</taxon>
        <taxon>Lachnospiraceae</taxon>
        <taxon>Murimonas</taxon>
    </lineage>
</organism>
<evidence type="ECO:0000313" key="3">
    <source>
        <dbReference type="Proteomes" id="UP000245412"/>
    </source>
</evidence>
<dbReference type="EMBL" id="QGGY01000009">
    <property type="protein sequence ID" value="PWJ74384.1"/>
    <property type="molecule type" value="Genomic_DNA"/>
</dbReference>
<evidence type="ECO:0000313" key="2">
    <source>
        <dbReference type="EMBL" id="PWJ74384.1"/>
    </source>
</evidence>
<keyword evidence="3" id="KW-1185">Reference proteome</keyword>
<name>A0AB73T1T3_9FIRM</name>
<evidence type="ECO:0000259" key="1">
    <source>
        <dbReference type="Pfam" id="PF09347"/>
    </source>
</evidence>
<protein>
    <recommendedName>
        <fullName evidence="1">DUF1989 domain-containing protein</fullName>
    </recommendedName>
</protein>
<proteinExistence type="predicted"/>
<sequence length="269" mass="30901">MGNIKRKLNRRARVHINLRYAPSFLSGKVEMIMEKIWSKQLKPGEKWSGNIGRGKYIHFKALGEDANVSVLLYNMRDTSERYNMPDSLKAQYTAHLTRGNVLMSDNGRVLASIVEDSLGWHDAIAGYTTRAMTDEKYGRTTYQEMRNDWLRCGEENFRIELVRNDMSPRDLVPCVNLFSKVYVEEDGSMHYESGHCQAGATVTLRTEMDILLIVSNTPNPLNPAALYPAVPVTMEVYKAPKVDLTDECVNYRPENYRAFENTWDYINLL</sequence>
<dbReference type="Proteomes" id="UP000245412">
    <property type="component" value="Unassembled WGS sequence"/>
</dbReference>
<dbReference type="InterPro" id="IPR018959">
    <property type="entry name" value="DUF1989"/>
</dbReference>
<dbReference type="PANTHER" id="PTHR31527:SF0">
    <property type="entry name" value="RE64534P"/>
    <property type="match status" value="1"/>
</dbReference>
<reference evidence="2 3" key="1">
    <citation type="submission" date="2018-05" db="EMBL/GenBank/DDBJ databases">
        <authorList>
            <person name="Goeker M."/>
            <person name="Huntemann M."/>
            <person name="Clum A."/>
            <person name="Pillay M."/>
            <person name="Palaniappan K."/>
            <person name="Varghese N."/>
            <person name="Mikhailova N."/>
            <person name="Stamatis D."/>
            <person name="Reddy T."/>
            <person name="Daum C."/>
            <person name="Shapiro N."/>
            <person name="Ivanova N."/>
            <person name="Kyrpides N."/>
            <person name="Woyke T."/>
        </authorList>
    </citation>
    <scope>NUCLEOTIDE SEQUENCE [LARGE SCALE GENOMIC DNA]</scope>
    <source>
        <strain evidence="2 3">DSM 26524</strain>
    </source>
</reference>
<dbReference type="Pfam" id="PF09347">
    <property type="entry name" value="DUF1989"/>
    <property type="match status" value="1"/>
</dbReference>
<gene>
    <name evidence="2" type="ORF">C7383_109120</name>
</gene>